<dbReference type="EMBL" id="NCKV01031473">
    <property type="protein sequence ID" value="RWS18994.1"/>
    <property type="molecule type" value="Genomic_DNA"/>
</dbReference>
<dbReference type="PANTHER" id="PTHR47266">
    <property type="entry name" value="ENDONUCLEASE-RELATED"/>
    <property type="match status" value="1"/>
</dbReference>
<accession>A0A443RUT3</accession>
<dbReference type="InterPro" id="IPR052160">
    <property type="entry name" value="Gypsy_RT_Integrase-like"/>
</dbReference>
<dbReference type="PROSITE" id="PS50994">
    <property type="entry name" value="INTEGRASE"/>
    <property type="match status" value="1"/>
</dbReference>
<dbReference type="GO" id="GO:0003676">
    <property type="term" value="F:nucleic acid binding"/>
    <property type="evidence" value="ECO:0007669"/>
    <property type="project" value="InterPro"/>
</dbReference>
<name>A0A443RUT3_9ACAR</name>
<dbReference type="VEuPathDB" id="VectorBase:LDEU013047"/>
<dbReference type="AlphaFoldDB" id="A0A443RUT3"/>
<evidence type="ECO:0000313" key="3">
    <source>
        <dbReference type="Proteomes" id="UP000288716"/>
    </source>
</evidence>
<feature type="domain" description="Integrase catalytic" evidence="1">
    <location>
        <begin position="1"/>
        <end position="92"/>
    </location>
</feature>
<dbReference type="InterPro" id="IPR001584">
    <property type="entry name" value="Integrase_cat-core"/>
</dbReference>
<dbReference type="InterPro" id="IPR012337">
    <property type="entry name" value="RNaseH-like_sf"/>
</dbReference>
<dbReference type="STRING" id="299467.A0A443RUT3"/>
<protein>
    <recommendedName>
        <fullName evidence="1">Integrase catalytic domain-containing protein</fullName>
    </recommendedName>
</protein>
<dbReference type="SUPFAM" id="SSF53098">
    <property type="entry name" value="Ribonuclease H-like"/>
    <property type="match status" value="1"/>
</dbReference>
<reference evidence="2 3" key="1">
    <citation type="journal article" date="2018" name="Gigascience">
        <title>Genomes of trombidid mites reveal novel predicted allergens and laterally-transferred genes associated with secondary metabolism.</title>
        <authorList>
            <person name="Dong X."/>
            <person name="Chaisiri K."/>
            <person name="Xia D."/>
            <person name="Armstrong S.D."/>
            <person name="Fang Y."/>
            <person name="Donnelly M.J."/>
            <person name="Kadowaki T."/>
            <person name="McGarry J.W."/>
            <person name="Darby A.C."/>
            <person name="Makepeace B.L."/>
        </authorList>
    </citation>
    <scope>NUCLEOTIDE SEQUENCE [LARGE SCALE GENOMIC DNA]</scope>
    <source>
        <strain evidence="2">UoL-UT</strain>
    </source>
</reference>
<organism evidence="2 3">
    <name type="scientific">Leptotrombidium deliense</name>
    <dbReference type="NCBI Taxonomy" id="299467"/>
    <lineage>
        <taxon>Eukaryota</taxon>
        <taxon>Metazoa</taxon>
        <taxon>Ecdysozoa</taxon>
        <taxon>Arthropoda</taxon>
        <taxon>Chelicerata</taxon>
        <taxon>Arachnida</taxon>
        <taxon>Acari</taxon>
        <taxon>Acariformes</taxon>
        <taxon>Trombidiformes</taxon>
        <taxon>Prostigmata</taxon>
        <taxon>Anystina</taxon>
        <taxon>Parasitengona</taxon>
        <taxon>Trombiculoidea</taxon>
        <taxon>Trombiculidae</taxon>
        <taxon>Leptotrombidium</taxon>
    </lineage>
</organism>
<gene>
    <name evidence="2" type="ORF">B4U80_01517</name>
</gene>
<dbReference type="OrthoDB" id="6428888at2759"/>
<dbReference type="GO" id="GO:0015074">
    <property type="term" value="P:DNA integration"/>
    <property type="evidence" value="ECO:0007669"/>
    <property type="project" value="InterPro"/>
</dbReference>
<comment type="caution">
    <text evidence="2">The sequence shown here is derived from an EMBL/GenBank/DDBJ whole genome shotgun (WGS) entry which is preliminary data.</text>
</comment>
<evidence type="ECO:0000313" key="2">
    <source>
        <dbReference type="EMBL" id="RWS18994.1"/>
    </source>
</evidence>
<dbReference type="InterPro" id="IPR036397">
    <property type="entry name" value="RNaseH_sf"/>
</dbReference>
<dbReference type="Proteomes" id="UP000288716">
    <property type="component" value="Unassembled WGS sequence"/>
</dbReference>
<sequence length="116" mass="13120">MSYRGKVFVSEIVQAIIAINPPTIPKCTTGYHPASNGNVARINEIVKNVLRCYANEENDDWDLFVMTTQYAYNTKINATTGMSPFQIIYNRAPFNIIDLQLDVDKEYAETFGHSAH</sequence>
<evidence type="ECO:0000259" key="1">
    <source>
        <dbReference type="PROSITE" id="PS50994"/>
    </source>
</evidence>
<dbReference type="Gene3D" id="3.30.420.10">
    <property type="entry name" value="Ribonuclease H-like superfamily/Ribonuclease H"/>
    <property type="match status" value="1"/>
</dbReference>
<proteinExistence type="predicted"/>
<keyword evidence="3" id="KW-1185">Reference proteome</keyword>